<dbReference type="FunFam" id="3.30.70.270:FF:000020">
    <property type="entry name" value="Transposon Tf2-6 polyprotein-like Protein"/>
    <property type="match status" value="1"/>
</dbReference>
<dbReference type="InterPro" id="IPR041577">
    <property type="entry name" value="RT_RNaseH_2"/>
</dbReference>
<dbReference type="SUPFAM" id="SSF56672">
    <property type="entry name" value="DNA/RNA polymerases"/>
    <property type="match status" value="1"/>
</dbReference>
<dbReference type="InterPro" id="IPR050951">
    <property type="entry name" value="Retrovirus_Pol_polyprotein"/>
</dbReference>
<dbReference type="InterPro" id="IPR043502">
    <property type="entry name" value="DNA/RNA_pol_sf"/>
</dbReference>
<dbReference type="EMBL" id="BMAT01013853">
    <property type="protein sequence ID" value="GFS21418.1"/>
    <property type="molecule type" value="Genomic_DNA"/>
</dbReference>
<feature type="domain" description="Reverse transcriptase/retrotransposon-derived protein RNase H-like" evidence="1">
    <location>
        <begin position="91"/>
        <end position="141"/>
    </location>
</feature>
<dbReference type="AlphaFoldDB" id="A0AAV4JHS2"/>
<accession>A0AAV4JHS2</accession>
<dbReference type="Gene3D" id="3.30.70.270">
    <property type="match status" value="2"/>
</dbReference>
<comment type="caution">
    <text evidence="2">The sequence shown here is derived from an EMBL/GenBank/DDBJ whole genome shotgun (WGS) entry which is preliminary data.</text>
</comment>
<dbReference type="PANTHER" id="PTHR37984:SF7">
    <property type="entry name" value="INTEGRASE CATALYTIC DOMAIN-CONTAINING PROTEIN"/>
    <property type="match status" value="1"/>
</dbReference>
<organism evidence="2 3">
    <name type="scientific">Elysia marginata</name>
    <dbReference type="NCBI Taxonomy" id="1093978"/>
    <lineage>
        <taxon>Eukaryota</taxon>
        <taxon>Metazoa</taxon>
        <taxon>Spiralia</taxon>
        <taxon>Lophotrochozoa</taxon>
        <taxon>Mollusca</taxon>
        <taxon>Gastropoda</taxon>
        <taxon>Heterobranchia</taxon>
        <taxon>Euthyneura</taxon>
        <taxon>Panpulmonata</taxon>
        <taxon>Sacoglossa</taxon>
        <taxon>Placobranchoidea</taxon>
        <taxon>Plakobranchidae</taxon>
        <taxon>Elysia</taxon>
    </lineage>
</organism>
<dbReference type="InterPro" id="IPR043128">
    <property type="entry name" value="Rev_trsase/Diguanyl_cyclase"/>
</dbReference>
<keyword evidence="3" id="KW-1185">Reference proteome</keyword>
<dbReference type="PANTHER" id="PTHR37984">
    <property type="entry name" value="PROTEIN CBG26694"/>
    <property type="match status" value="1"/>
</dbReference>
<proteinExistence type="predicted"/>
<protein>
    <submittedName>
        <fullName evidence="2">Retrovirus-related Pol polyprotein from transposon opus</fullName>
    </submittedName>
</protein>
<evidence type="ECO:0000313" key="3">
    <source>
        <dbReference type="Proteomes" id="UP000762676"/>
    </source>
</evidence>
<name>A0AAV4JHS2_9GAST</name>
<evidence type="ECO:0000313" key="2">
    <source>
        <dbReference type="EMBL" id="GFS21418.1"/>
    </source>
</evidence>
<dbReference type="Proteomes" id="UP000762676">
    <property type="component" value="Unassembled WGS sequence"/>
</dbReference>
<gene>
    <name evidence="2" type="ORF">ElyMa_006924000</name>
</gene>
<sequence>MIQRCEETGLKLNPDKCKIKREQIKFYGVICCAQGLKPDPEKVKSLQNMKAPENIKELQSFLGLTTYISPFIPNSSPHTAPLLLKSSNFEWTPNHEKVFKDIKDSISKEVTLAYFHPDKPITVQVDASMKALGASLVQEGKPVALFC</sequence>
<reference evidence="2 3" key="1">
    <citation type="journal article" date="2021" name="Elife">
        <title>Chloroplast acquisition without the gene transfer in kleptoplastic sea slugs, Plakobranchus ocellatus.</title>
        <authorList>
            <person name="Maeda T."/>
            <person name="Takahashi S."/>
            <person name="Yoshida T."/>
            <person name="Shimamura S."/>
            <person name="Takaki Y."/>
            <person name="Nagai Y."/>
            <person name="Toyoda A."/>
            <person name="Suzuki Y."/>
            <person name="Arimoto A."/>
            <person name="Ishii H."/>
            <person name="Satoh N."/>
            <person name="Nishiyama T."/>
            <person name="Hasebe M."/>
            <person name="Maruyama T."/>
            <person name="Minagawa J."/>
            <person name="Obokata J."/>
            <person name="Shigenobu S."/>
        </authorList>
    </citation>
    <scope>NUCLEOTIDE SEQUENCE [LARGE SCALE GENOMIC DNA]</scope>
</reference>
<evidence type="ECO:0000259" key="1">
    <source>
        <dbReference type="Pfam" id="PF17919"/>
    </source>
</evidence>
<dbReference type="Pfam" id="PF17919">
    <property type="entry name" value="RT_RNaseH_2"/>
    <property type="match status" value="1"/>
</dbReference>